<proteinExistence type="predicted"/>
<keyword evidence="2" id="KW-1185">Reference proteome</keyword>
<protein>
    <submittedName>
        <fullName evidence="1">Uncharacterized protein</fullName>
    </submittedName>
</protein>
<dbReference type="Proteomes" id="UP001055811">
    <property type="component" value="Linkage Group LG02"/>
</dbReference>
<name>A0ACB9GDA3_CICIN</name>
<comment type="caution">
    <text evidence="1">The sequence shown here is derived from an EMBL/GenBank/DDBJ whole genome shotgun (WGS) entry which is preliminary data.</text>
</comment>
<gene>
    <name evidence="1" type="ORF">L2E82_11424</name>
</gene>
<sequence length="240" mass="27474">MFPFSSFGFQQDCYFIMVVSSIGLYLVRYTTKSPQVREAWTNQEVYGFPTVESGIVHYIACHDGSFLMKCLCDVASIVSAEQLEDICQKYNWFPKERSIYRGLVVYYNDKFESPVTKHVLKEKGIDIREVSITKSCLFVVSQTMIDQVEILIKAARRAEHMTVGYMSSLLLEEKAMLKELETGIKQAMEDYGVLNLKLKVAKYRLCQIRKSRLEDNDTLMGIKQKNLGTGLCDEDTDASD</sequence>
<organism evidence="1 2">
    <name type="scientific">Cichorium intybus</name>
    <name type="common">Chicory</name>
    <dbReference type="NCBI Taxonomy" id="13427"/>
    <lineage>
        <taxon>Eukaryota</taxon>
        <taxon>Viridiplantae</taxon>
        <taxon>Streptophyta</taxon>
        <taxon>Embryophyta</taxon>
        <taxon>Tracheophyta</taxon>
        <taxon>Spermatophyta</taxon>
        <taxon>Magnoliopsida</taxon>
        <taxon>eudicotyledons</taxon>
        <taxon>Gunneridae</taxon>
        <taxon>Pentapetalae</taxon>
        <taxon>asterids</taxon>
        <taxon>campanulids</taxon>
        <taxon>Asterales</taxon>
        <taxon>Asteraceae</taxon>
        <taxon>Cichorioideae</taxon>
        <taxon>Cichorieae</taxon>
        <taxon>Cichoriinae</taxon>
        <taxon>Cichorium</taxon>
    </lineage>
</organism>
<reference evidence="1 2" key="2">
    <citation type="journal article" date="2022" name="Mol. Ecol. Resour.">
        <title>The genomes of chicory, endive, great burdock and yacon provide insights into Asteraceae paleo-polyploidization history and plant inulin production.</title>
        <authorList>
            <person name="Fan W."/>
            <person name="Wang S."/>
            <person name="Wang H."/>
            <person name="Wang A."/>
            <person name="Jiang F."/>
            <person name="Liu H."/>
            <person name="Zhao H."/>
            <person name="Xu D."/>
            <person name="Zhang Y."/>
        </authorList>
    </citation>
    <scope>NUCLEOTIDE SEQUENCE [LARGE SCALE GENOMIC DNA]</scope>
    <source>
        <strain evidence="2">cv. Punajuju</strain>
        <tissue evidence="1">Leaves</tissue>
    </source>
</reference>
<dbReference type="EMBL" id="CM042010">
    <property type="protein sequence ID" value="KAI3781410.1"/>
    <property type="molecule type" value="Genomic_DNA"/>
</dbReference>
<reference evidence="2" key="1">
    <citation type="journal article" date="2022" name="Mol. Ecol. Resour.">
        <title>The genomes of chicory, endive, great burdock and yacon provide insights into Asteraceae palaeo-polyploidization history and plant inulin production.</title>
        <authorList>
            <person name="Fan W."/>
            <person name="Wang S."/>
            <person name="Wang H."/>
            <person name="Wang A."/>
            <person name="Jiang F."/>
            <person name="Liu H."/>
            <person name="Zhao H."/>
            <person name="Xu D."/>
            <person name="Zhang Y."/>
        </authorList>
    </citation>
    <scope>NUCLEOTIDE SEQUENCE [LARGE SCALE GENOMIC DNA]</scope>
    <source>
        <strain evidence="2">cv. Punajuju</strain>
    </source>
</reference>
<accession>A0ACB9GDA3</accession>
<evidence type="ECO:0000313" key="1">
    <source>
        <dbReference type="EMBL" id="KAI3781410.1"/>
    </source>
</evidence>
<evidence type="ECO:0000313" key="2">
    <source>
        <dbReference type="Proteomes" id="UP001055811"/>
    </source>
</evidence>